<dbReference type="EMBL" id="SJPF01000005">
    <property type="protein sequence ID" value="TWT30850.1"/>
    <property type="molecule type" value="Genomic_DNA"/>
</dbReference>
<evidence type="ECO:0000313" key="2">
    <source>
        <dbReference type="Proteomes" id="UP000318878"/>
    </source>
</evidence>
<name>A0A5C5UZ00_9BACT</name>
<keyword evidence="2" id="KW-1185">Reference proteome</keyword>
<comment type="caution">
    <text evidence="1">The sequence shown here is derived from an EMBL/GenBank/DDBJ whole genome shotgun (WGS) entry which is preliminary data.</text>
</comment>
<dbReference type="AlphaFoldDB" id="A0A5C5UZ00"/>
<organism evidence="1 2">
    <name type="scientific">Blastopirellula retiformator</name>
    <dbReference type="NCBI Taxonomy" id="2527970"/>
    <lineage>
        <taxon>Bacteria</taxon>
        <taxon>Pseudomonadati</taxon>
        <taxon>Planctomycetota</taxon>
        <taxon>Planctomycetia</taxon>
        <taxon>Pirellulales</taxon>
        <taxon>Pirellulaceae</taxon>
        <taxon>Blastopirellula</taxon>
    </lineage>
</organism>
<evidence type="ECO:0000313" key="1">
    <source>
        <dbReference type="EMBL" id="TWT30850.1"/>
    </source>
</evidence>
<sequence>MQTFGLFVPKEPAMHIDAMFAFAEGLHRRDIPFVMYPLEKEYRPCDVAVTFGIEKRRTGRGRMVGEIIAAHSVATAHYTRELRKKCHLVIERGFIHRDRYFMIGWGGLNGRAKYLNRFSPANRWNQLEVPVAPWRADGEHIVLCGQVPWDASVQHVDHVQWCRETAKTLRQLTSRPIIFRPHPLAKDAVDMQGTGVDVILSQADSLQEDMKNAWAVVTFSSNAGVEATLAGIPSFVCDEGAMGYSLLNKDLRRIESPLKPDRTQWLYDLAYTQWTLEEAAMGAPIAHLWEPQPISRRFKNAVSMLCRGGQGVKLRAA</sequence>
<gene>
    <name evidence="1" type="ORF">Enr8_43760</name>
</gene>
<accession>A0A5C5UZ00</accession>
<reference evidence="1 2" key="1">
    <citation type="submission" date="2019-02" db="EMBL/GenBank/DDBJ databases">
        <title>Deep-cultivation of Planctomycetes and their phenomic and genomic characterization uncovers novel biology.</title>
        <authorList>
            <person name="Wiegand S."/>
            <person name="Jogler M."/>
            <person name="Boedeker C."/>
            <person name="Pinto D."/>
            <person name="Vollmers J."/>
            <person name="Rivas-Marin E."/>
            <person name="Kohn T."/>
            <person name="Peeters S.H."/>
            <person name="Heuer A."/>
            <person name="Rast P."/>
            <person name="Oberbeckmann S."/>
            <person name="Bunk B."/>
            <person name="Jeske O."/>
            <person name="Meyerdierks A."/>
            <person name="Storesund J.E."/>
            <person name="Kallscheuer N."/>
            <person name="Luecker S."/>
            <person name="Lage O.M."/>
            <person name="Pohl T."/>
            <person name="Merkel B.J."/>
            <person name="Hornburger P."/>
            <person name="Mueller R.-W."/>
            <person name="Bruemmer F."/>
            <person name="Labrenz M."/>
            <person name="Spormann A.M."/>
            <person name="Op Den Camp H."/>
            <person name="Overmann J."/>
            <person name="Amann R."/>
            <person name="Jetten M.S.M."/>
            <person name="Mascher T."/>
            <person name="Medema M.H."/>
            <person name="Devos D.P."/>
            <person name="Kaster A.-K."/>
            <person name="Ovreas L."/>
            <person name="Rohde M."/>
            <person name="Galperin M.Y."/>
            <person name="Jogler C."/>
        </authorList>
    </citation>
    <scope>NUCLEOTIDE SEQUENCE [LARGE SCALE GENOMIC DNA]</scope>
    <source>
        <strain evidence="1 2">Enr8</strain>
    </source>
</reference>
<dbReference type="Proteomes" id="UP000318878">
    <property type="component" value="Unassembled WGS sequence"/>
</dbReference>
<protein>
    <recommendedName>
        <fullName evidence="3">Capsule polysaccharide biosynthesis protein</fullName>
    </recommendedName>
</protein>
<proteinExistence type="predicted"/>
<evidence type="ECO:0008006" key="3">
    <source>
        <dbReference type="Google" id="ProtNLM"/>
    </source>
</evidence>